<evidence type="ECO:0008006" key="18">
    <source>
        <dbReference type="Google" id="ProtNLM"/>
    </source>
</evidence>
<keyword evidence="5" id="KW-0631">Potassium channel</keyword>
<keyword evidence="11" id="KW-0407">Ion channel</keyword>
<dbReference type="Proteomes" id="UP001314169">
    <property type="component" value="Chromosome 10"/>
</dbReference>
<dbReference type="InterPro" id="IPR011333">
    <property type="entry name" value="SKP1/BTB/POZ_sf"/>
</dbReference>
<feature type="compositionally biased region" description="Low complexity" evidence="12">
    <location>
        <begin position="106"/>
        <end position="121"/>
    </location>
</feature>
<dbReference type="PRINTS" id="PR00169">
    <property type="entry name" value="KCHANNEL"/>
</dbReference>
<evidence type="ECO:0000256" key="3">
    <source>
        <dbReference type="ARBA" id="ARBA00022538"/>
    </source>
</evidence>
<dbReference type="Gene3D" id="3.30.710.10">
    <property type="entry name" value="Potassium Channel Kv1.1, Chain A"/>
    <property type="match status" value="1"/>
</dbReference>
<evidence type="ECO:0000256" key="6">
    <source>
        <dbReference type="ARBA" id="ARBA00022882"/>
    </source>
</evidence>
<feature type="transmembrane region" description="Helical" evidence="13">
    <location>
        <begin position="461"/>
        <end position="485"/>
    </location>
</feature>
<dbReference type="PRINTS" id="PR01491">
    <property type="entry name" value="KVCHANNEL"/>
</dbReference>
<dbReference type="Gene3D" id="1.20.120.350">
    <property type="entry name" value="Voltage-gated potassium channels. Chain C"/>
    <property type="match status" value="1"/>
</dbReference>
<feature type="domain" description="Potassium channel tetramerisation-type BTB" evidence="15">
    <location>
        <begin position="133"/>
        <end position="228"/>
    </location>
</feature>
<dbReference type="InterPro" id="IPR003971">
    <property type="entry name" value="K_chnl_volt-dep_Kv5/Kv9"/>
</dbReference>
<proteinExistence type="predicted"/>
<evidence type="ECO:0000256" key="9">
    <source>
        <dbReference type="ARBA" id="ARBA00023065"/>
    </source>
</evidence>
<evidence type="ECO:0000256" key="12">
    <source>
        <dbReference type="SAM" id="MobiDB-lite"/>
    </source>
</evidence>
<keyword evidence="6" id="KW-0851">Voltage-gated channel</keyword>
<evidence type="ECO:0000256" key="7">
    <source>
        <dbReference type="ARBA" id="ARBA00022958"/>
    </source>
</evidence>
<dbReference type="PRINTS" id="PR01494">
    <property type="entry name" value="KV9CHANNEL"/>
</dbReference>
<evidence type="ECO:0000313" key="17">
    <source>
        <dbReference type="Proteomes" id="UP001314169"/>
    </source>
</evidence>
<feature type="region of interest" description="Disordered" evidence="12">
    <location>
        <begin position="102"/>
        <end position="125"/>
    </location>
</feature>
<evidence type="ECO:0000256" key="4">
    <source>
        <dbReference type="ARBA" id="ARBA00022692"/>
    </source>
</evidence>
<keyword evidence="2" id="KW-0813">Transport</keyword>
<dbReference type="InterPro" id="IPR028325">
    <property type="entry name" value="VG_K_chnl"/>
</dbReference>
<gene>
    <name evidence="16" type="ORF">MPIPNATIZW_LOCUS2295</name>
</gene>
<keyword evidence="3" id="KW-0633">Potassium transport</keyword>
<dbReference type="Pfam" id="PF00520">
    <property type="entry name" value="Ion_trans"/>
    <property type="match status" value="1"/>
</dbReference>
<feature type="transmembrane region" description="Helical" evidence="13">
    <location>
        <begin position="526"/>
        <end position="546"/>
    </location>
</feature>
<dbReference type="InterPro" id="IPR003968">
    <property type="entry name" value="K_chnl_volt-dep_Kv"/>
</dbReference>
<keyword evidence="10 13" id="KW-0472">Membrane</keyword>
<keyword evidence="7" id="KW-0630">Potassium</keyword>
<accession>A0ABN9ZBD7</accession>
<evidence type="ECO:0000259" key="14">
    <source>
        <dbReference type="Pfam" id="PF00520"/>
    </source>
</evidence>
<evidence type="ECO:0000256" key="13">
    <source>
        <dbReference type="SAM" id="Phobius"/>
    </source>
</evidence>
<feature type="region of interest" description="Disordered" evidence="12">
    <location>
        <begin position="1"/>
        <end position="52"/>
    </location>
</feature>
<evidence type="ECO:0000256" key="10">
    <source>
        <dbReference type="ARBA" id="ARBA00023136"/>
    </source>
</evidence>
<keyword evidence="9" id="KW-0406">Ion transport</keyword>
<evidence type="ECO:0000256" key="1">
    <source>
        <dbReference type="ARBA" id="ARBA00004141"/>
    </source>
</evidence>
<organism evidence="16 17">
    <name type="scientific">Pipistrellus nathusii</name>
    <name type="common">Nathusius' pipistrelle</name>
    <dbReference type="NCBI Taxonomy" id="59473"/>
    <lineage>
        <taxon>Eukaryota</taxon>
        <taxon>Metazoa</taxon>
        <taxon>Chordata</taxon>
        <taxon>Craniata</taxon>
        <taxon>Vertebrata</taxon>
        <taxon>Euteleostomi</taxon>
        <taxon>Mammalia</taxon>
        <taxon>Eutheria</taxon>
        <taxon>Laurasiatheria</taxon>
        <taxon>Chiroptera</taxon>
        <taxon>Yangochiroptera</taxon>
        <taxon>Vespertilionidae</taxon>
        <taxon>Pipistrellus</taxon>
    </lineage>
</organism>
<dbReference type="PANTHER" id="PTHR11537">
    <property type="entry name" value="VOLTAGE-GATED POTASSIUM CHANNEL"/>
    <property type="match status" value="1"/>
</dbReference>
<evidence type="ECO:0000256" key="11">
    <source>
        <dbReference type="ARBA" id="ARBA00023303"/>
    </source>
</evidence>
<comment type="subcellular location">
    <subcellularLocation>
        <location evidence="1">Membrane</location>
        <topology evidence="1">Multi-pass membrane protein</topology>
    </subcellularLocation>
</comment>
<evidence type="ECO:0000256" key="5">
    <source>
        <dbReference type="ARBA" id="ARBA00022826"/>
    </source>
</evidence>
<reference evidence="16" key="1">
    <citation type="submission" date="2023-12" db="EMBL/GenBank/DDBJ databases">
        <authorList>
            <person name="Brown T."/>
        </authorList>
    </citation>
    <scope>NUCLEOTIDE SEQUENCE</scope>
</reference>
<keyword evidence="17" id="KW-1185">Reference proteome</keyword>
<evidence type="ECO:0000259" key="15">
    <source>
        <dbReference type="Pfam" id="PF02214"/>
    </source>
</evidence>
<dbReference type="SUPFAM" id="SSF81324">
    <property type="entry name" value="Voltage-gated potassium channels"/>
    <property type="match status" value="1"/>
</dbReference>
<dbReference type="SUPFAM" id="SSF54695">
    <property type="entry name" value="POZ domain"/>
    <property type="match status" value="1"/>
</dbReference>
<dbReference type="InterPro" id="IPR027359">
    <property type="entry name" value="Volt_channel_dom_sf"/>
</dbReference>
<evidence type="ECO:0000313" key="16">
    <source>
        <dbReference type="EMBL" id="CAK6433989.1"/>
    </source>
</evidence>
<dbReference type="EMBL" id="OY882867">
    <property type="protein sequence ID" value="CAK6433989.1"/>
    <property type="molecule type" value="Genomic_DNA"/>
</dbReference>
<evidence type="ECO:0000256" key="8">
    <source>
        <dbReference type="ARBA" id="ARBA00022989"/>
    </source>
</evidence>
<dbReference type="Pfam" id="PF02214">
    <property type="entry name" value="BTB_2"/>
    <property type="match status" value="1"/>
</dbReference>
<dbReference type="InterPro" id="IPR003131">
    <property type="entry name" value="T1-type_BTB"/>
</dbReference>
<protein>
    <recommendedName>
        <fullName evidence="18">Potassium voltage-gated channel subfamily V member 2</fullName>
    </recommendedName>
</protein>
<keyword evidence="4 13" id="KW-0812">Transmembrane</keyword>
<feature type="domain" description="Ion transport" evidence="14">
    <location>
        <begin position="298"/>
        <end position="555"/>
    </location>
</feature>
<feature type="transmembrane region" description="Helical" evidence="13">
    <location>
        <begin position="291"/>
        <end position="313"/>
    </location>
</feature>
<dbReference type="PANTHER" id="PTHR11537:SF40">
    <property type="entry name" value="POTASSIUM VOLTAGE-GATED CHANNEL SUBFAMILY V MEMBER 2"/>
    <property type="match status" value="1"/>
</dbReference>
<name>A0ABN9ZBD7_PIPNA</name>
<sequence>MLKNSERRRSWSYRPWTSTEGTEAPDAGNSQHHRGSVCSLAARSGSQASIPTWTEGNYNYYIEEDEDGEEEEEEEEEQQWRDELAHLADLDLAHLADLAEEDQQPEEATATATTTTTAQPESGDSSEGCTLLLLNVGGQSYRLACAQLACYPKTRLGRLAACPGPRGRQLGLCDDYEAATGEHFFDRDPAVFQLVYTFHLRGVLLVCDALCPRGFLEELGYWGVRLRHTPRCCRICFEERRDELREQLKVQRELRAQARAEEAARLFRDARCCGPQRQRLWDLMEKPFSSAAAKAVGVASSLFVLVSIVALALNTVEEMHHQQHPRRRRGAGAGAEGGGRWAALEHVEALCIAFFTLEFLLRLASTPDLRSFARSALNLVDLVAILPLYLQLLLERFAGDEEDPRRRGKVGASAREHDLETVGRVGQVLRVMRLMRVFRILKLARHSTGLRAFGFTLRQCYQQVGCLLLFIAMGIFSFSAAVYSVEHDVPGTNFTSIPHAWWWAAVSISTVGYGDMYPETHLGRLFAFLCIAFGIILNGMPISILYNKFSDYYSKLKAYEYTAMRRERGKVDFVQRARKKMAECLAKSNPQPTPQQEN</sequence>
<dbReference type="InterPro" id="IPR005821">
    <property type="entry name" value="Ion_trans_dom"/>
</dbReference>
<keyword evidence="8 13" id="KW-1133">Transmembrane helix</keyword>
<evidence type="ECO:0000256" key="2">
    <source>
        <dbReference type="ARBA" id="ARBA00022448"/>
    </source>
</evidence>
<dbReference type="Gene3D" id="1.10.287.70">
    <property type="match status" value="1"/>
</dbReference>